<feature type="domain" description="Enoyl reductase (ER)" evidence="3">
    <location>
        <begin position="19"/>
        <end position="386"/>
    </location>
</feature>
<keyword evidence="2" id="KW-0560">Oxidoreductase</keyword>
<name>A0AAX4P7R1_9CHLO</name>
<dbReference type="EMBL" id="CP151505">
    <property type="protein sequence ID" value="WZN62395.1"/>
    <property type="molecule type" value="Genomic_DNA"/>
</dbReference>
<gene>
    <name evidence="4" type="ORF">HKI87_05g39310</name>
</gene>
<dbReference type="AlphaFoldDB" id="A0AAX4P7R1"/>
<dbReference type="Gene3D" id="3.90.180.10">
    <property type="entry name" value="Medium-chain alcohol dehydrogenases, catalytic domain"/>
    <property type="match status" value="1"/>
</dbReference>
<dbReference type="Pfam" id="PF13602">
    <property type="entry name" value="ADH_zinc_N_2"/>
    <property type="match status" value="1"/>
</dbReference>
<dbReference type="Pfam" id="PF08240">
    <property type="entry name" value="ADH_N"/>
    <property type="match status" value="1"/>
</dbReference>
<reference evidence="4 5" key="1">
    <citation type="submission" date="2024-03" db="EMBL/GenBank/DDBJ databases">
        <title>Complete genome sequence of the green alga Chloropicon roscoffensis RCC1871.</title>
        <authorList>
            <person name="Lemieux C."/>
            <person name="Pombert J.-F."/>
            <person name="Otis C."/>
            <person name="Turmel M."/>
        </authorList>
    </citation>
    <scope>NUCLEOTIDE SEQUENCE [LARGE SCALE GENOMIC DNA]</scope>
    <source>
        <strain evidence="4 5">RCC1871</strain>
    </source>
</reference>
<dbReference type="SUPFAM" id="SSF51735">
    <property type="entry name" value="NAD(P)-binding Rossmann-fold domains"/>
    <property type="match status" value="1"/>
</dbReference>
<evidence type="ECO:0000259" key="3">
    <source>
        <dbReference type="SMART" id="SM00829"/>
    </source>
</evidence>
<dbReference type="GO" id="GO:0070402">
    <property type="term" value="F:NADPH binding"/>
    <property type="evidence" value="ECO:0007669"/>
    <property type="project" value="TreeGrafter"/>
</dbReference>
<dbReference type="Proteomes" id="UP001472866">
    <property type="component" value="Chromosome 05"/>
</dbReference>
<sequence length="395" mass="42774">MATRAVVPRTRRAWVLKAGSVKSLRLKEKPLPTERCGHGEVLVRVKCIGLNFADVFSVLGLYSATPKGEFIPGLEFSGIVEQVGATSECGRATTVEFACDEARMRAEREASGFKPGDRVAGVVRFGAYATTVMAPAHQLRHVPKSWSLAQGAAFNVQALTTHYGLSELGNVKPGQFVLVHSCAGGCGLLALAILRAKGAKAVGTVGSASKVDVVLERFKGYMTRDLVVVRSSDPKEYSEQLRRSLRTLGADGFDIALDAVAGKYFQPTFDALGPGGRHVVYGAADMTPQGDTVWTLLNPMVGLRLAWKYLRRPRVDPLELPAQNKSVMGFNLIWMFSKVSQLISLLDELYEMDLEPPLVGQTFTFEDLPQALRLFQSGQTTGKVVIRVGGGDDGE</sequence>
<protein>
    <submittedName>
        <fullName evidence="4">Zinc-binding dehydrogenase</fullName>
    </submittedName>
</protein>
<evidence type="ECO:0000313" key="5">
    <source>
        <dbReference type="Proteomes" id="UP001472866"/>
    </source>
</evidence>
<organism evidence="4 5">
    <name type="scientific">Chloropicon roscoffensis</name>
    <dbReference type="NCBI Taxonomy" id="1461544"/>
    <lineage>
        <taxon>Eukaryota</taxon>
        <taxon>Viridiplantae</taxon>
        <taxon>Chlorophyta</taxon>
        <taxon>Chloropicophyceae</taxon>
        <taxon>Chloropicales</taxon>
        <taxon>Chloropicaceae</taxon>
        <taxon>Chloropicon</taxon>
    </lineage>
</organism>
<dbReference type="SMART" id="SM00829">
    <property type="entry name" value="PKS_ER"/>
    <property type="match status" value="1"/>
</dbReference>
<dbReference type="InterPro" id="IPR020843">
    <property type="entry name" value="ER"/>
</dbReference>
<accession>A0AAX4P7R1</accession>
<keyword evidence="1" id="KW-0521">NADP</keyword>
<evidence type="ECO:0000256" key="2">
    <source>
        <dbReference type="ARBA" id="ARBA00023002"/>
    </source>
</evidence>
<evidence type="ECO:0000313" key="4">
    <source>
        <dbReference type="EMBL" id="WZN62395.1"/>
    </source>
</evidence>
<dbReference type="InterPro" id="IPR036291">
    <property type="entry name" value="NAD(P)-bd_dom_sf"/>
</dbReference>
<dbReference type="GO" id="GO:0016651">
    <property type="term" value="F:oxidoreductase activity, acting on NAD(P)H"/>
    <property type="evidence" value="ECO:0007669"/>
    <property type="project" value="TreeGrafter"/>
</dbReference>
<evidence type="ECO:0000256" key="1">
    <source>
        <dbReference type="ARBA" id="ARBA00022857"/>
    </source>
</evidence>
<dbReference type="InterPro" id="IPR011032">
    <property type="entry name" value="GroES-like_sf"/>
</dbReference>
<dbReference type="SUPFAM" id="SSF50129">
    <property type="entry name" value="GroES-like"/>
    <property type="match status" value="1"/>
</dbReference>
<keyword evidence="5" id="KW-1185">Reference proteome</keyword>
<dbReference type="PANTHER" id="PTHR48106">
    <property type="entry name" value="QUINONE OXIDOREDUCTASE PIG3-RELATED"/>
    <property type="match status" value="1"/>
</dbReference>
<proteinExistence type="predicted"/>
<dbReference type="InterPro" id="IPR013154">
    <property type="entry name" value="ADH-like_N"/>
</dbReference>